<protein>
    <submittedName>
        <fullName evidence="1">Uncharacterized protein</fullName>
    </submittedName>
</protein>
<organism evidence="1 2">
    <name type="scientific">Candidatus Sungbacteria bacterium GWC2_49_10</name>
    <dbReference type="NCBI Taxonomy" id="1802263"/>
    <lineage>
        <taxon>Bacteria</taxon>
        <taxon>Candidatus Sungiibacteriota</taxon>
    </lineage>
</organism>
<evidence type="ECO:0000313" key="1">
    <source>
        <dbReference type="EMBL" id="OGZ93337.1"/>
    </source>
</evidence>
<reference evidence="1 2" key="1">
    <citation type="journal article" date="2016" name="Nat. Commun.">
        <title>Thousands of microbial genomes shed light on interconnected biogeochemical processes in an aquifer system.</title>
        <authorList>
            <person name="Anantharaman K."/>
            <person name="Brown C.T."/>
            <person name="Hug L.A."/>
            <person name="Sharon I."/>
            <person name="Castelle C.J."/>
            <person name="Probst A.J."/>
            <person name="Thomas B.C."/>
            <person name="Singh A."/>
            <person name="Wilkins M.J."/>
            <person name="Karaoz U."/>
            <person name="Brodie E.L."/>
            <person name="Williams K.H."/>
            <person name="Hubbard S.S."/>
            <person name="Banfield J.F."/>
        </authorList>
    </citation>
    <scope>NUCLEOTIDE SEQUENCE [LARGE SCALE GENOMIC DNA]</scope>
</reference>
<comment type="caution">
    <text evidence="1">The sequence shown here is derived from an EMBL/GenBank/DDBJ whole genome shotgun (WGS) entry which is preliminary data.</text>
</comment>
<dbReference type="Proteomes" id="UP000177392">
    <property type="component" value="Unassembled WGS sequence"/>
</dbReference>
<evidence type="ECO:0000313" key="2">
    <source>
        <dbReference type="Proteomes" id="UP000177392"/>
    </source>
</evidence>
<dbReference type="EMBL" id="MHQB01000039">
    <property type="protein sequence ID" value="OGZ93337.1"/>
    <property type="molecule type" value="Genomic_DNA"/>
</dbReference>
<gene>
    <name evidence="1" type="ORF">A2131_00705</name>
</gene>
<sequence>MVRLNLSAVRRFEERVVPNGLPRWKKLVRSELHAKQNGTRVISRRRTAIVTLIDPRGRFAFVHVLSRRTSGGDAAKAVIPRENFPRGKRLHEKDIIVLDLLTGYPSPVGCKVEIRPPSPMVRVP</sequence>
<name>A0A1G2K1Q8_9BACT</name>
<dbReference type="AlphaFoldDB" id="A0A1G2K1Q8"/>
<accession>A0A1G2K1Q8</accession>
<proteinExistence type="predicted"/>